<reference evidence="1" key="2">
    <citation type="submission" date="2021-04" db="EMBL/GenBank/DDBJ databases">
        <authorList>
            <person name="Gilroy R."/>
        </authorList>
    </citation>
    <scope>NUCLEOTIDE SEQUENCE</scope>
    <source>
        <strain evidence="1">CHK188-5543</strain>
    </source>
</reference>
<name>A0A9D1WPQ0_9FIRM</name>
<reference evidence="1" key="1">
    <citation type="journal article" date="2021" name="PeerJ">
        <title>Extensive microbial diversity within the chicken gut microbiome revealed by metagenomics and culture.</title>
        <authorList>
            <person name="Gilroy R."/>
            <person name="Ravi A."/>
            <person name="Getino M."/>
            <person name="Pursley I."/>
            <person name="Horton D.L."/>
            <person name="Alikhan N.F."/>
            <person name="Baker D."/>
            <person name="Gharbi K."/>
            <person name="Hall N."/>
            <person name="Watson M."/>
            <person name="Adriaenssens E.M."/>
            <person name="Foster-Nyarko E."/>
            <person name="Jarju S."/>
            <person name="Secka A."/>
            <person name="Antonio M."/>
            <person name="Oren A."/>
            <person name="Chaudhuri R.R."/>
            <person name="La Ragione R."/>
            <person name="Hildebrand F."/>
            <person name="Pallen M.J."/>
        </authorList>
    </citation>
    <scope>NUCLEOTIDE SEQUENCE</scope>
    <source>
        <strain evidence="1">CHK188-5543</strain>
    </source>
</reference>
<gene>
    <name evidence="1" type="ORF">H9736_01625</name>
</gene>
<dbReference type="Proteomes" id="UP000886800">
    <property type="component" value="Unassembled WGS sequence"/>
</dbReference>
<evidence type="ECO:0000313" key="1">
    <source>
        <dbReference type="EMBL" id="HIX64928.1"/>
    </source>
</evidence>
<sequence length="80" mass="9309">MELPMLDFLREKNCYTGSQGDFRYKLQPDGDQVQVWAYRVYCFEYCQEHGGILGQAAFPLTQEGLAQLRSWLEEQERAGV</sequence>
<proteinExistence type="predicted"/>
<organism evidence="1 2">
    <name type="scientific">Candidatus Anaerotruncus excrementipullorum</name>
    <dbReference type="NCBI Taxonomy" id="2838465"/>
    <lineage>
        <taxon>Bacteria</taxon>
        <taxon>Bacillati</taxon>
        <taxon>Bacillota</taxon>
        <taxon>Clostridia</taxon>
        <taxon>Eubacteriales</taxon>
        <taxon>Oscillospiraceae</taxon>
        <taxon>Anaerotruncus</taxon>
    </lineage>
</organism>
<dbReference type="AlphaFoldDB" id="A0A9D1WPQ0"/>
<evidence type="ECO:0000313" key="2">
    <source>
        <dbReference type="Proteomes" id="UP000886800"/>
    </source>
</evidence>
<accession>A0A9D1WPQ0</accession>
<protein>
    <submittedName>
        <fullName evidence="1">Uncharacterized protein</fullName>
    </submittedName>
</protein>
<dbReference type="EMBL" id="DXES01000033">
    <property type="protein sequence ID" value="HIX64928.1"/>
    <property type="molecule type" value="Genomic_DNA"/>
</dbReference>
<comment type="caution">
    <text evidence="1">The sequence shown here is derived from an EMBL/GenBank/DDBJ whole genome shotgun (WGS) entry which is preliminary data.</text>
</comment>